<dbReference type="Proteomes" id="UP000278222">
    <property type="component" value="Unassembled WGS sequence"/>
</dbReference>
<accession>A0A3N1KZF6</accession>
<protein>
    <submittedName>
        <fullName evidence="1">Uncharacterized protein DUF3359</fullName>
    </submittedName>
</protein>
<name>A0A3N1KZF6_9PROT</name>
<evidence type="ECO:0000313" key="2">
    <source>
        <dbReference type="Proteomes" id="UP000278222"/>
    </source>
</evidence>
<keyword evidence="2" id="KW-1185">Reference proteome</keyword>
<dbReference type="InterPro" id="IPR021793">
    <property type="entry name" value="Oprl"/>
</dbReference>
<sequence length="101" mass="10619">MSTIIRRFGKLAVVLAPIALLGACESMGSDDKALLQKTASNSEAALVEARRASDNSAQALTAARAAQATSQQALQAAQAAQADARAANEKFDRAFRRGMRK</sequence>
<evidence type="ECO:0000313" key="1">
    <source>
        <dbReference type="EMBL" id="ROP84030.1"/>
    </source>
</evidence>
<dbReference type="RefSeq" id="WP_123691615.1">
    <property type="nucleotide sequence ID" value="NZ_AP019700.1"/>
</dbReference>
<dbReference type="Pfam" id="PF11839">
    <property type="entry name" value="Alanine_zipper"/>
    <property type="match status" value="1"/>
</dbReference>
<reference evidence="1 2" key="1">
    <citation type="submission" date="2018-11" db="EMBL/GenBank/DDBJ databases">
        <title>Genomic Encyclopedia of Type Strains, Phase IV (KMG-IV): sequencing the most valuable type-strain genomes for metagenomic binning, comparative biology and taxonomic classification.</title>
        <authorList>
            <person name="Goeker M."/>
        </authorList>
    </citation>
    <scope>NUCLEOTIDE SEQUENCE [LARGE SCALE GENOMIC DNA]</scope>
    <source>
        <strain evidence="1 2">DSM 5900</strain>
    </source>
</reference>
<dbReference type="EMBL" id="RJKX01000015">
    <property type="protein sequence ID" value="ROP84030.1"/>
    <property type="molecule type" value="Genomic_DNA"/>
</dbReference>
<dbReference type="AlphaFoldDB" id="A0A3N1KZF6"/>
<comment type="caution">
    <text evidence="1">The sequence shown here is derived from an EMBL/GenBank/DDBJ whole genome shotgun (WGS) entry which is preliminary data.</text>
</comment>
<gene>
    <name evidence="1" type="ORF">EDC65_3376</name>
</gene>
<dbReference type="PROSITE" id="PS51257">
    <property type="entry name" value="PROKAR_LIPOPROTEIN"/>
    <property type="match status" value="1"/>
</dbReference>
<proteinExistence type="predicted"/>
<organism evidence="1 2">
    <name type="scientific">Stella humosa</name>
    <dbReference type="NCBI Taxonomy" id="94"/>
    <lineage>
        <taxon>Bacteria</taxon>
        <taxon>Pseudomonadati</taxon>
        <taxon>Pseudomonadota</taxon>
        <taxon>Alphaproteobacteria</taxon>
        <taxon>Rhodospirillales</taxon>
        <taxon>Stellaceae</taxon>
        <taxon>Stella</taxon>
    </lineage>
</organism>